<organism evidence="1 2">
    <name type="scientific">Mycolicibacterium wolinskyi</name>
    <dbReference type="NCBI Taxonomy" id="59750"/>
    <lineage>
        <taxon>Bacteria</taxon>
        <taxon>Bacillati</taxon>
        <taxon>Actinomycetota</taxon>
        <taxon>Actinomycetes</taxon>
        <taxon>Mycobacteriales</taxon>
        <taxon>Mycobacteriaceae</taxon>
        <taxon>Mycolicibacterium</taxon>
    </lineage>
</organism>
<reference evidence="1 2" key="1">
    <citation type="submission" date="2016-01" db="EMBL/GenBank/DDBJ databases">
        <title>The new phylogeny of the genus Mycobacterium.</title>
        <authorList>
            <person name="Tarcisio F."/>
            <person name="Conor M."/>
            <person name="Antonella G."/>
            <person name="Elisabetta G."/>
            <person name="Giulia F.S."/>
            <person name="Sara T."/>
            <person name="Anna F."/>
            <person name="Clotilde B."/>
            <person name="Roberto B."/>
            <person name="Veronica D.S."/>
            <person name="Fabio R."/>
            <person name="Monica P."/>
            <person name="Olivier J."/>
            <person name="Enrico T."/>
            <person name="Nicola S."/>
        </authorList>
    </citation>
    <scope>NUCLEOTIDE SEQUENCE [LARGE SCALE GENOMIC DNA]</scope>
    <source>
        <strain evidence="1 2">ATCC 700010</strain>
    </source>
</reference>
<protein>
    <submittedName>
        <fullName evidence="1">Uncharacterized protein</fullName>
    </submittedName>
</protein>
<name>A0A1X2FBU4_9MYCO</name>
<proteinExistence type="predicted"/>
<dbReference type="EMBL" id="LQQA01000013">
    <property type="protein sequence ID" value="ORX15459.1"/>
    <property type="molecule type" value="Genomic_DNA"/>
</dbReference>
<evidence type="ECO:0000313" key="2">
    <source>
        <dbReference type="Proteomes" id="UP000193964"/>
    </source>
</evidence>
<dbReference type="Gene3D" id="3.50.50.60">
    <property type="entry name" value="FAD/NAD(P)-binding domain"/>
    <property type="match status" value="1"/>
</dbReference>
<dbReference type="Proteomes" id="UP000193964">
    <property type="component" value="Unassembled WGS sequence"/>
</dbReference>
<accession>A0A1X2FBU4</accession>
<gene>
    <name evidence="1" type="ORF">AWC31_23015</name>
</gene>
<dbReference type="AlphaFoldDB" id="A0A1X2FBU4"/>
<evidence type="ECO:0000313" key="1">
    <source>
        <dbReference type="EMBL" id="ORX15459.1"/>
    </source>
</evidence>
<comment type="caution">
    <text evidence="1">The sequence shown here is derived from an EMBL/GenBank/DDBJ whole genome shotgun (WGS) entry which is preliminary data.</text>
</comment>
<dbReference type="InterPro" id="IPR036188">
    <property type="entry name" value="FAD/NAD-bd_sf"/>
</dbReference>
<sequence length="116" mass="12518">MSNENTSPPPEYDVIVVGFGAAGAGGGTVEQRAGGYDDTPENMFAYLESEVGDAVTSDTLKRFCAQSPEMIEWLKAQGVEFRGSQVSTYKTSYPTDDFYLYYSGNEKASARSVGAK</sequence>
<dbReference type="SUPFAM" id="SSF51905">
    <property type="entry name" value="FAD/NAD(P)-binding domain"/>
    <property type="match status" value="1"/>
</dbReference>